<accession>A0ABQ9ID91</accession>
<evidence type="ECO:0000256" key="1">
    <source>
        <dbReference type="SAM" id="MobiDB-lite"/>
    </source>
</evidence>
<sequence length="398" mass="44736">MRVTEVSMEQRWNERLRETGDPRENPPTSDIIRHDSHMRKFMQRHILDAMARHSSLRHTYKSSRLANVVWKAFPIWRRRARYNDTACFLMKRQGGGKLDIPEKARRPAASSGTIPTCENPRVIRPGIEPGGVEVSAVCSYLAVNVYLTLSHKFLKLSSLADLPWRSGLVRSRSVVREVLGSNPSKGMGYGHTRQQNDASDSKRIETLLANQGQVANSPASRPANREPVSQHAEVWRHEKTRGRGGVVARLLAFHLDEQSSIPGFRHVGIVADDAAGWSAGFLGHLPLPPPLHSGTTLYTPRFTIIGSQDLDVRSRPNLHSPTWDGEKCHVCWSLCRCKGEDRHVVSLSDVEERCLLWNSSLKLFTLPWIAYTLGKGEVLAVEQYTQLVHFTVDSLYSG</sequence>
<gene>
    <name evidence="2" type="ORF">PR048_007314</name>
</gene>
<evidence type="ECO:0000313" key="2">
    <source>
        <dbReference type="EMBL" id="KAJ8894650.1"/>
    </source>
</evidence>
<feature type="region of interest" description="Disordered" evidence="1">
    <location>
        <begin position="212"/>
        <end position="233"/>
    </location>
</feature>
<dbReference type="EMBL" id="JARBHB010000002">
    <property type="protein sequence ID" value="KAJ8894650.1"/>
    <property type="molecule type" value="Genomic_DNA"/>
</dbReference>
<reference evidence="2 3" key="1">
    <citation type="submission" date="2023-02" db="EMBL/GenBank/DDBJ databases">
        <title>LHISI_Scaffold_Assembly.</title>
        <authorList>
            <person name="Stuart O.P."/>
            <person name="Cleave R."/>
            <person name="Magrath M.J.L."/>
            <person name="Mikheyev A.S."/>
        </authorList>
    </citation>
    <scope>NUCLEOTIDE SEQUENCE [LARGE SCALE GENOMIC DNA]</scope>
    <source>
        <strain evidence="2">Daus_M_001</strain>
        <tissue evidence="2">Leg muscle</tissue>
    </source>
</reference>
<organism evidence="2 3">
    <name type="scientific">Dryococelus australis</name>
    <dbReference type="NCBI Taxonomy" id="614101"/>
    <lineage>
        <taxon>Eukaryota</taxon>
        <taxon>Metazoa</taxon>
        <taxon>Ecdysozoa</taxon>
        <taxon>Arthropoda</taxon>
        <taxon>Hexapoda</taxon>
        <taxon>Insecta</taxon>
        <taxon>Pterygota</taxon>
        <taxon>Neoptera</taxon>
        <taxon>Polyneoptera</taxon>
        <taxon>Phasmatodea</taxon>
        <taxon>Verophasmatodea</taxon>
        <taxon>Anareolatae</taxon>
        <taxon>Phasmatidae</taxon>
        <taxon>Eurycanthinae</taxon>
        <taxon>Dryococelus</taxon>
    </lineage>
</organism>
<feature type="region of interest" description="Disordered" evidence="1">
    <location>
        <begin position="1"/>
        <end position="31"/>
    </location>
</feature>
<name>A0ABQ9ID91_9NEOP</name>
<feature type="compositionally biased region" description="Basic and acidic residues" evidence="1">
    <location>
        <begin position="11"/>
        <end position="24"/>
    </location>
</feature>
<keyword evidence="3" id="KW-1185">Reference proteome</keyword>
<feature type="region of interest" description="Disordered" evidence="1">
    <location>
        <begin position="180"/>
        <end position="199"/>
    </location>
</feature>
<protein>
    <submittedName>
        <fullName evidence="2">Uncharacterized protein</fullName>
    </submittedName>
</protein>
<dbReference type="Proteomes" id="UP001159363">
    <property type="component" value="Chromosome 2"/>
</dbReference>
<proteinExistence type="predicted"/>
<comment type="caution">
    <text evidence="2">The sequence shown here is derived from an EMBL/GenBank/DDBJ whole genome shotgun (WGS) entry which is preliminary data.</text>
</comment>
<evidence type="ECO:0000313" key="3">
    <source>
        <dbReference type="Proteomes" id="UP001159363"/>
    </source>
</evidence>